<dbReference type="AlphaFoldDB" id="A0A4R9JH14"/>
<dbReference type="InterPro" id="IPR014729">
    <property type="entry name" value="Rossmann-like_a/b/a_fold"/>
</dbReference>
<evidence type="ECO:0000259" key="9">
    <source>
        <dbReference type="Pfam" id="PF09334"/>
    </source>
</evidence>
<keyword evidence="4 8" id="KW-0067">ATP-binding</keyword>
<dbReference type="GO" id="GO:0005829">
    <property type="term" value="C:cytosol"/>
    <property type="evidence" value="ECO:0007669"/>
    <property type="project" value="TreeGrafter"/>
</dbReference>
<dbReference type="Gene3D" id="2.20.28.20">
    <property type="entry name" value="Methionyl-tRNA synthetase, Zn-domain"/>
    <property type="match status" value="1"/>
</dbReference>
<evidence type="ECO:0000313" key="11">
    <source>
        <dbReference type="Proteomes" id="UP000298125"/>
    </source>
</evidence>
<dbReference type="Proteomes" id="UP000298125">
    <property type="component" value="Unassembled WGS sequence"/>
</dbReference>
<dbReference type="PANTHER" id="PTHR45765">
    <property type="entry name" value="METHIONINE--TRNA LIGASE"/>
    <property type="match status" value="1"/>
</dbReference>
<evidence type="ECO:0000256" key="3">
    <source>
        <dbReference type="ARBA" id="ARBA00022833"/>
    </source>
</evidence>
<proteinExistence type="inferred from homology"/>
<dbReference type="InterPro" id="IPR023458">
    <property type="entry name" value="Met-tRNA_ligase_1"/>
</dbReference>
<evidence type="ECO:0000256" key="7">
    <source>
        <dbReference type="ARBA" id="ARBA00047364"/>
    </source>
</evidence>
<sequence length="447" mass="52220">MKKNKSLKVVYLPPPCANGDLHFGHIAGVYLPADIFSRVIEKLYPSSRVITIAGSDENNTYALKKSFLNNVPLTESLDFYTNRIHKSLSFLSIKMDQFIRTSSETHSNMSNSILENLKKSNKVTMNDSYQLYSEKEDSFISDSLAIGECYKCGKETDAGTCENCGELIQHIKLINPKHYQSKEKLVLRPSQSYSINFKNQNDKLERIINKQNWPKRIKSLAIQWLRSNQFSSLEITKIFKFGLKIKNSSVSDLSIPLWFEAVWAYYTGIFESLRLNSINSFFNTIRKVKIDLYFFMGQDNRFHFTISDILVRNLLRLKKIRSTVNIQPFFTISNEKFSTSRDRAIFIGEVETYFNSSFLRFSLYHFYCSNKTDFNLNVYFEAIKELKNIKDFISNFKVLENSKKFDSKDFSKLTYIKMLRKDIKLNNNKSLIKILNKIQKQILRTKI</sequence>
<dbReference type="EMBL" id="RQGA01000003">
    <property type="protein sequence ID" value="TGL44147.1"/>
    <property type="molecule type" value="Genomic_DNA"/>
</dbReference>
<keyword evidence="2 8" id="KW-0547">Nucleotide-binding</keyword>
<keyword evidence="11" id="KW-1185">Reference proteome</keyword>
<dbReference type="GO" id="GO:0004825">
    <property type="term" value="F:methionine-tRNA ligase activity"/>
    <property type="evidence" value="ECO:0007669"/>
    <property type="project" value="UniProtKB-EC"/>
</dbReference>
<evidence type="ECO:0000256" key="2">
    <source>
        <dbReference type="ARBA" id="ARBA00022741"/>
    </source>
</evidence>
<evidence type="ECO:0000256" key="1">
    <source>
        <dbReference type="ARBA" id="ARBA00022598"/>
    </source>
</evidence>
<comment type="catalytic activity">
    <reaction evidence="7">
        <text>tRNA(Met) + L-methionine + ATP = L-methionyl-tRNA(Met) + AMP + diphosphate</text>
        <dbReference type="Rhea" id="RHEA:13481"/>
        <dbReference type="Rhea" id="RHEA-COMP:9667"/>
        <dbReference type="Rhea" id="RHEA-COMP:9698"/>
        <dbReference type="ChEBI" id="CHEBI:30616"/>
        <dbReference type="ChEBI" id="CHEBI:33019"/>
        <dbReference type="ChEBI" id="CHEBI:57844"/>
        <dbReference type="ChEBI" id="CHEBI:78442"/>
        <dbReference type="ChEBI" id="CHEBI:78530"/>
        <dbReference type="ChEBI" id="CHEBI:456215"/>
        <dbReference type="EC" id="6.1.1.10"/>
    </reaction>
</comment>
<accession>A0A4R9JH14</accession>
<name>A0A4R9JH14_9LEPT</name>
<feature type="domain" description="Methionyl/Leucyl tRNA synthetase" evidence="9">
    <location>
        <begin position="14"/>
        <end position="378"/>
    </location>
</feature>
<keyword evidence="5 8" id="KW-0648">Protein biosynthesis</keyword>
<keyword evidence="6 8" id="KW-0030">Aminoacyl-tRNA synthetase</keyword>
<dbReference type="InterPro" id="IPR015413">
    <property type="entry name" value="Methionyl/Leucyl_tRNA_Synth"/>
</dbReference>
<keyword evidence="1 8" id="KW-0436">Ligase</keyword>
<organism evidence="10 11">
    <name type="scientific">Leptospira perdikensis</name>
    <dbReference type="NCBI Taxonomy" id="2484948"/>
    <lineage>
        <taxon>Bacteria</taxon>
        <taxon>Pseudomonadati</taxon>
        <taxon>Spirochaetota</taxon>
        <taxon>Spirochaetia</taxon>
        <taxon>Leptospirales</taxon>
        <taxon>Leptospiraceae</taxon>
        <taxon>Leptospira</taxon>
    </lineage>
</organism>
<dbReference type="Pfam" id="PF09334">
    <property type="entry name" value="tRNA-synt_1g"/>
    <property type="match status" value="1"/>
</dbReference>
<dbReference type="SUPFAM" id="SSF52374">
    <property type="entry name" value="Nucleotidylyl transferase"/>
    <property type="match status" value="1"/>
</dbReference>
<dbReference type="PANTHER" id="PTHR45765:SF1">
    <property type="entry name" value="METHIONINE--TRNA LIGASE, CYTOPLASMIC"/>
    <property type="match status" value="1"/>
</dbReference>
<dbReference type="InterPro" id="IPR029038">
    <property type="entry name" value="MetRS_Zn"/>
</dbReference>
<feature type="non-terminal residue" evidence="10">
    <location>
        <position position="447"/>
    </location>
</feature>
<keyword evidence="3" id="KW-0862">Zinc</keyword>
<dbReference type="GO" id="GO:0005524">
    <property type="term" value="F:ATP binding"/>
    <property type="evidence" value="ECO:0007669"/>
    <property type="project" value="UniProtKB-KW"/>
</dbReference>
<dbReference type="OrthoDB" id="9810191at2"/>
<reference evidence="10" key="1">
    <citation type="journal article" date="2019" name="PLoS Negl. Trop. Dis.">
        <title>Revisiting the worldwide diversity of Leptospira species in the environment.</title>
        <authorList>
            <person name="Vincent A.T."/>
            <person name="Schiettekatte O."/>
            <person name="Bourhy P."/>
            <person name="Veyrier F.J."/>
            <person name="Picardeau M."/>
        </authorList>
    </citation>
    <scope>NUCLEOTIDE SEQUENCE [LARGE SCALE GENOMIC DNA]</scope>
    <source>
        <strain evidence="10">201702692</strain>
    </source>
</reference>
<evidence type="ECO:0000256" key="5">
    <source>
        <dbReference type="ARBA" id="ARBA00022917"/>
    </source>
</evidence>
<dbReference type="Gene3D" id="3.40.50.620">
    <property type="entry name" value="HUPs"/>
    <property type="match status" value="1"/>
</dbReference>
<dbReference type="GO" id="GO:0006431">
    <property type="term" value="P:methionyl-tRNA aminoacylation"/>
    <property type="evidence" value="ECO:0007669"/>
    <property type="project" value="TreeGrafter"/>
</dbReference>
<evidence type="ECO:0000313" key="10">
    <source>
        <dbReference type="EMBL" id="TGL44147.1"/>
    </source>
</evidence>
<comment type="caution">
    <text evidence="10">The sequence shown here is derived from an EMBL/GenBank/DDBJ whole genome shotgun (WGS) entry which is preliminary data.</text>
</comment>
<evidence type="ECO:0000256" key="6">
    <source>
        <dbReference type="ARBA" id="ARBA00023146"/>
    </source>
</evidence>
<protein>
    <recommendedName>
        <fullName evidence="9">Methionyl/Leucyl tRNA synthetase domain-containing protein</fullName>
    </recommendedName>
</protein>
<evidence type="ECO:0000256" key="4">
    <source>
        <dbReference type="ARBA" id="ARBA00022840"/>
    </source>
</evidence>
<evidence type="ECO:0000256" key="8">
    <source>
        <dbReference type="RuleBase" id="RU363039"/>
    </source>
</evidence>
<dbReference type="RefSeq" id="WP_135575605.1">
    <property type="nucleotide sequence ID" value="NZ_RQGA01000003.1"/>
</dbReference>
<gene>
    <name evidence="10" type="ORF">EHQ49_01295</name>
</gene>
<comment type="similarity">
    <text evidence="8">Belongs to the class-I aminoacyl-tRNA synthetase family.</text>
</comment>